<keyword evidence="2" id="KW-1185">Reference proteome</keyword>
<accession>A0A7J7MQF7</accession>
<dbReference type="AlphaFoldDB" id="A0A7J7MQF7"/>
<evidence type="ECO:0000313" key="1">
    <source>
        <dbReference type="EMBL" id="KAF6157057.1"/>
    </source>
</evidence>
<name>A0A7J7MQF7_9MAGN</name>
<comment type="caution">
    <text evidence="1">The sequence shown here is derived from an EMBL/GenBank/DDBJ whole genome shotgun (WGS) entry which is preliminary data.</text>
</comment>
<reference evidence="1 2" key="1">
    <citation type="journal article" date="2020" name="IScience">
        <title>Genome Sequencing of the Endangered Kingdonia uniflora (Circaeasteraceae, Ranunculales) Reveals Potential Mechanisms of Evolutionary Specialization.</title>
        <authorList>
            <person name="Sun Y."/>
            <person name="Deng T."/>
            <person name="Zhang A."/>
            <person name="Moore M.J."/>
            <person name="Landis J.B."/>
            <person name="Lin N."/>
            <person name="Zhang H."/>
            <person name="Zhang X."/>
            <person name="Huang J."/>
            <person name="Zhang X."/>
            <person name="Sun H."/>
            <person name="Wang H."/>
        </authorList>
    </citation>
    <scope>NUCLEOTIDE SEQUENCE [LARGE SCALE GENOMIC DNA]</scope>
    <source>
        <strain evidence="1">TB1705</strain>
        <tissue evidence="1">Leaf</tissue>
    </source>
</reference>
<sequence>MCLKSSTTTLGTLRRPQLDSMILVMSSNCGFPARKLIISVVLKAAAALFRFEGEKDITGIPSFDKIRVSGLNSSSAGFTFFEAILTKDGIAKGRAVDVTSTCEEDISAGKGSNIQGRLWGKWRCRDCMDKRRGA</sequence>
<dbReference type="Proteomes" id="UP000541444">
    <property type="component" value="Unassembled WGS sequence"/>
</dbReference>
<evidence type="ECO:0000313" key="2">
    <source>
        <dbReference type="Proteomes" id="UP000541444"/>
    </source>
</evidence>
<protein>
    <submittedName>
        <fullName evidence="1">Uncharacterized protein</fullName>
    </submittedName>
</protein>
<gene>
    <name evidence="1" type="ORF">GIB67_041518</name>
</gene>
<organism evidence="1 2">
    <name type="scientific">Kingdonia uniflora</name>
    <dbReference type="NCBI Taxonomy" id="39325"/>
    <lineage>
        <taxon>Eukaryota</taxon>
        <taxon>Viridiplantae</taxon>
        <taxon>Streptophyta</taxon>
        <taxon>Embryophyta</taxon>
        <taxon>Tracheophyta</taxon>
        <taxon>Spermatophyta</taxon>
        <taxon>Magnoliopsida</taxon>
        <taxon>Ranunculales</taxon>
        <taxon>Circaeasteraceae</taxon>
        <taxon>Kingdonia</taxon>
    </lineage>
</organism>
<proteinExistence type="predicted"/>
<dbReference type="EMBL" id="JACGCM010001281">
    <property type="protein sequence ID" value="KAF6157057.1"/>
    <property type="molecule type" value="Genomic_DNA"/>
</dbReference>